<dbReference type="InterPro" id="IPR036259">
    <property type="entry name" value="MFS_trans_sf"/>
</dbReference>
<dbReference type="FunFam" id="1.20.1250.20:FF:000026">
    <property type="entry name" value="MFS quinate transporter QutD"/>
    <property type="match status" value="1"/>
</dbReference>
<protein>
    <submittedName>
        <fullName evidence="11">General substrate transporter</fullName>
    </submittedName>
</protein>
<dbReference type="SUPFAM" id="SSF103473">
    <property type="entry name" value="MFS general substrate transporter"/>
    <property type="match status" value="1"/>
</dbReference>
<feature type="transmembrane region" description="Helical" evidence="9">
    <location>
        <begin position="418"/>
        <end position="435"/>
    </location>
</feature>
<keyword evidence="4 9" id="KW-0812">Transmembrane</keyword>
<evidence type="ECO:0000256" key="3">
    <source>
        <dbReference type="ARBA" id="ARBA00022448"/>
    </source>
</evidence>
<evidence type="ECO:0000313" key="12">
    <source>
        <dbReference type="Proteomes" id="UP000054007"/>
    </source>
</evidence>
<dbReference type="PROSITE" id="PS50850">
    <property type="entry name" value="MFS"/>
    <property type="match status" value="1"/>
</dbReference>
<reference evidence="11 12" key="1">
    <citation type="journal article" date="2015" name="Fungal Genet. Biol.">
        <title>Evolution of novel wood decay mechanisms in Agaricales revealed by the genome sequences of Fistulina hepatica and Cylindrobasidium torrendii.</title>
        <authorList>
            <person name="Floudas D."/>
            <person name="Held B.W."/>
            <person name="Riley R."/>
            <person name="Nagy L.G."/>
            <person name="Koehler G."/>
            <person name="Ransdell A.S."/>
            <person name="Younus H."/>
            <person name="Chow J."/>
            <person name="Chiniquy J."/>
            <person name="Lipzen A."/>
            <person name="Tritt A."/>
            <person name="Sun H."/>
            <person name="Haridas S."/>
            <person name="LaButti K."/>
            <person name="Ohm R.A."/>
            <person name="Kues U."/>
            <person name="Blanchette R.A."/>
            <person name="Grigoriev I.V."/>
            <person name="Minto R.E."/>
            <person name="Hibbett D.S."/>
        </authorList>
    </citation>
    <scope>NUCLEOTIDE SEQUENCE [LARGE SCALE GENOMIC DNA]</scope>
    <source>
        <strain evidence="11 12">FP15055 ss-10</strain>
    </source>
</reference>
<feature type="transmembrane region" description="Helical" evidence="9">
    <location>
        <begin position="16"/>
        <end position="43"/>
    </location>
</feature>
<evidence type="ECO:0000256" key="2">
    <source>
        <dbReference type="ARBA" id="ARBA00010992"/>
    </source>
</evidence>
<dbReference type="Proteomes" id="UP000054007">
    <property type="component" value="Unassembled WGS sequence"/>
</dbReference>
<dbReference type="InterPro" id="IPR005829">
    <property type="entry name" value="Sugar_transporter_CS"/>
</dbReference>
<keyword evidence="6 9" id="KW-0472">Membrane</keyword>
<dbReference type="NCBIfam" id="TIGR00879">
    <property type="entry name" value="SP"/>
    <property type="match status" value="1"/>
</dbReference>
<feature type="transmembrane region" description="Helical" evidence="9">
    <location>
        <begin position="126"/>
        <end position="147"/>
    </location>
</feature>
<evidence type="ECO:0000259" key="10">
    <source>
        <dbReference type="PROSITE" id="PS50850"/>
    </source>
</evidence>
<dbReference type="STRING" id="1314674.A0A0D7B3T6"/>
<dbReference type="Pfam" id="PF00083">
    <property type="entry name" value="Sugar_tr"/>
    <property type="match status" value="1"/>
</dbReference>
<dbReference type="InterPro" id="IPR020846">
    <property type="entry name" value="MFS_dom"/>
</dbReference>
<evidence type="ECO:0000256" key="6">
    <source>
        <dbReference type="ARBA" id="ARBA00023136"/>
    </source>
</evidence>
<comment type="subcellular location">
    <subcellularLocation>
        <location evidence="1">Membrane</location>
        <topology evidence="1">Multi-pass membrane protein</topology>
    </subcellularLocation>
</comment>
<dbReference type="GO" id="GO:0005351">
    <property type="term" value="F:carbohydrate:proton symporter activity"/>
    <property type="evidence" value="ECO:0007669"/>
    <property type="project" value="TreeGrafter"/>
</dbReference>
<feature type="domain" description="Major facilitator superfamily (MFS) profile" evidence="10">
    <location>
        <begin position="19"/>
        <end position="472"/>
    </location>
</feature>
<feature type="transmembrane region" description="Helical" evidence="9">
    <location>
        <begin position="159"/>
        <end position="179"/>
    </location>
</feature>
<feature type="transmembrane region" description="Helical" evidence="9">
    <location>
        <begin position="447"/>
        <end position="468"/>
    </location>
</feature>
<organism evidence="11 12">
    <name type="scientific">Cylindrobasidium torrendii FP15055 ss-10</name>
    <dbReference type="NCBI Taxonomy" id="1314674"/>
    <lineage>
        <taxon>Eukaryota</taxon>
        <taxon>Fungi</taxon>
        <taxon>Dikarya</taxon>
        <taxon>Basidiomycota</taxon>
        <taxon>Agaricomycotina</taxon>
        <taxon>Agaricomycetes</taxon>
        <taxon>Agaricomycetidae</taxon>
        <taxon>Agaricales</taxon>
        <taxon>Marasmiineae</taxon>
        <taxon>Physalacriaceae</taxon>
        <taxon>Cylindrobasidium</taxon>
    </lineage>
</organism>
<accession>A0A0D7B3T6</accession>
<sequence length="542" mass="58975">MALKDQLQQLSEYRNAYLLALSACMGSIFYGWDIGLIGGVLSMPAFQKHFGLDKMSAGKRADLNGNIVAVLQGGCFFGALAMGYFSGKFGRKPCLIASGLIYLVGSLVQSIVGLGSSQSVGLSVLYFGRFLGGVGVGMVSALVPGYVSESVPKVIRGRCTGMIQLANNIGIMLSFWVNYSTQKDFKYGDMQWRVPFIVQMIPGVLFTIAMCFQPESPRWLVEHGKDDIAARNLAWVTRRTPEDPLIQHTVDEIKADFAGKQEIPVWKQFRMMGASRGTALRCFIPSLVMFWQQWTGTNAINYFSPEIFASLGITGTNSGLFATGIYGVVKVVAVATVLAFAVEGIGRKRCLLIGGSGQAATMLWIAGYSAIHTSGTVVAASYVSIVAVYLYAIAYCIGFGPLPWVVAGEVAPNHLRTVAISLAIGVNWLFSFIISKLTPIMLANIKYGTFLLFGMMCVIMTLWTYFFLPETSGYALEEIKYLFERDVVVRSVQDAPLGRLFLGGKRVPSVQELLQADLADMQSVSEEESGGMKKDPATIQVV</sequence>
<dbReference type="PROSITE" id="PS00216">
    <property type="entry name" value="SUGAR_TRANSPORT_1"/>
    <property type="match status" value="1"/>
</dbReference>
<evidence type="ECO:0000256" key="8">
    <source>
        <dbReference type="RuleBase" id="RU003346"/>
    </source>
</evidence>
<feature type="transmembrane region" description="Helical" evidence="9">
    <location>
        <begin position="377"/>
        <end position="406"/>
    </location>
</feature>
<dbReference type="PANTHER" id="PTHR48022:SF81">
    <property type="entry name" value="MAJOR FACILITATOR SUPERFAMILY (MFS) PROFILE DOMAIN-CONTAINING PROTEIN"/>
    <property type="match status" value="1"/>
</dbReference>
<dbReference type="Gene3D" id="1.20.1250.20">
    <property type="entry name" value="MFS general substrate transporter like domains"/>
    <property type="match status" value="1"/>
</dbReference>
<evidence type="ECO:0000256" key="1">
    <source>
        <dbReference type="ARBA" id="ARBA00004141"/>
    </source>
</evidence>
<dbReference type="InterPro" id="IPR005828">
    <property type="entry name" value="MFS_sugar_transport-like"/>
</dbReference>
<dbReference type="AlphaFoldDB" id="A0A0D7B3T6"/>
<comment type="catalytic activity">
    <reaction evidence="7">
        <text>myo-inositol(out) + H(+)(out) = myo-inositol(in) + H(+)(in)</text>
        <dbReference type="Rhea" id="RHEA:60364"/>
        <dbReference type="ChEBI" id="CHEBI:15378"/>
        <dbReference type="ChEBI" id="CHEBI:17268"/>
    </reaction>
</comment>
<gene>
    <name evidence="11" type="ORF">CYLTODRAFT_492789</name>
</gene>
<evidence type="ECO:0000256" key="5">
    <source>
        <dbReference type="ARBA" id="ARBA00022989"/>
    </source>
</evidence>
<dbReference type="OrthoDB" id="508119at2759"/>
<evidence type="ECO:0000313" key="11">
    <source>
        <dbReference type="EMBL" id="KIY64839.1"/>
    </source>
</evidence>
<feature type="transmembrane region" description="Helical" evidence="9">
    <location>
        <begin position="278"/>
        <end position="294"/>
    </location>
</feature>
<dbReference type="InterPro" id="IPR050360">
    <property type="entry name" value="MFS_Sugar_Transporters"/>
</dbReference>
<name>A0A0D7B3T6_9AGAR</name>
<dbReference type="EMBL" id="KN880616">
    <property type="protein sequence ID" value="KIY64839.1"/>
    <property type="molecule type" value="Genomic_DNA"/>
</dbReference>
<dbReference type="PRINTS" id="PR00171">
    <property type="entry name" value="SUGRTRNSPORT"/>
</dbReference>
<feature type="transmembrane region" description="Helical" evidence="9">
    <location>
        <begin position="320"/>
        <end position="342"/>
    </location>
</feature>
<dbReference type="PROSITE" id="PS00217">
    <property type="entry name" value="SUGAR_TRANSPORT_2"/>
    <property type="match status" value="1"/>
</dbReference>
<dbReference type="InterPro" id="IPR003663">
    <property type="entry name" value="Sugar/inositol_transpt"/>
</dbReference>
<proteinExistence type="inferred from homology"/>
<keyword evidence="5 9" id="KW-1133">Transmembrane helix</keyword>
<feature type="transmembrane region" description="Helical" evidence="9">
    <location>
        <begin position="351"/>
        <end position="371"/>
    </location>
</feature>
<comment type="similarity">
    <text evidence="2 8">Belongs to the major facilitator superfamily. Sugar transporter (TC 2.A.1.1) family.</text>
</comment>
<keyword evidence="3 8" id="KW-0813">Transport</keyword>
<evidence type="ECO:0000256" key="4">
    <source>
        <dbReference type="ARBA" id="ARBA00022692"/>
    </source>
</evidence>
<feature type="transmembrane region" description="Helical" evidence="9">
    <location>
        <begin position="63"/>
        <end position="82"/>
    </location>
</feature>
<evidence type="ECO:0000256" key="9">
    <source>
        <dbReference type="SAM" id="Phobius"/>
    </source>
</evidence>
<dbReference type="PANTHER" id="PTHR48022">
    <property type="entry name" value="PLASTIDIC GLUCOSE TRANSPORTER 4"/>
    <property type="match status" value="1"/>
</dbReference>
<keyword evidence="12" id="KW-1185">Reference proteome</keyword>
<feature type="transmembrane region" description="Helical" evidence="9">
    <location>
        <begin position="94"/>
        <end position="114"/>
    </location>
</feature>
<dbReference type="GO" id="GO:0016020">
    <property type="term" value="C:membrane"/>
    <property type="evidence" value="ECO:0007669"/>
    <property type="project" value="UniProtKB-SubCell"/>
</dbReference>
<evidence type="ECO:0000256" key="7">
    <source>
        <dbReference type="ARBA" id="ARBA00049119"/>
    </source>
</evidence>